<dbReference type="RefSeq" id="XP_001831846.2">
    <property type="nucleotide sequence ID" value="XM_001831794.2"/>
</dbReference>
<dbReference type="GeneID" id="6008322"/>
<reference evidence="1 2" key="1">
    <citation type="journal article" date="2010" name="Proc. Natl. Acad. Sci. U.S.A.">
        <title>Insights into evolution of multicellular fungi from the assembled chromosomes of the mushroom Coprinopsis cinerea (Coprinus cinereus).</title>
        <authorList>
            <person name="Stajich J.E."/>
            <person name="Wilke S.K."/>
            <person name="Ahren D."/>
            <person name="Au C.H."/>
            <person name="Birren B.W."/>
            <person name="Borodovsky M."/>
            <person name="Burns C."/>
            <person name="Canback B."/>
            <person name="Casselton L.A."/>
            <person name="Cheng C.K."/>
            <person name="Deng J."/>
            <person name="Dietrich F.S."/>
            <person name="Fargo D.C."/>
            <person name="Farman M.L."/>
            <person name="Gathman A.C."/>
            <person name="Goldberg J."/>
            <person name="Guigo R."/>
            <person name="Hoegger P.J."/>
            <person name="Hooker J.B."/>
            <person name="Huggins A."/>
            <person name="James T.Y."/>
            <person name="Kamada T."/>
            <person name="Kilaru S."/>
            <person name="Kodira C."/>
            <person name="Kues U."/>
            <person name="Kupfer D."/>
            <person name="Kwan H.S."/>
            <person name="Lomsadze A."/>
            <person name="Li W."/>
            <person name="Lilly W.W."/>
            <person name="Ma L.J."/>
            <person name="Mackey A.J."/>
            <person name="Manning G."/>
            <person name="Martin F."/>
            <person name="Muraguchi H."/>
            <person name="Natvig D.O."/>
            <person name="Palmerini H."/>
            <person name="Ramesh M.A."/>
            <person name="Rehmeyer C.J."/>
            <person name="Roe B.A."/>
            <person name="Shenoy N."/>
            <person name="Stanke M."/>
            <person name="Ter-Hovhannisyan V."/>
            <person name="Tunlid A."/>
            <person name="Velagapudi R."/>
            <person name="Vision T.J."/>
            <person name="Zeng Q."/>
            <person name="Zolan M.E."/>
            <person name="Pukkila P.J."/>
        </authorList>
    </citation>
    <scope>NUCLEOTIDE SEQUENCE [LARGE SCALE GENOMIC DNA]</scope>
    <source>
        <strain evidence="2">Okayama-7 / 130 / ATCC MYA-4618 / FGSC 9003</strain>
    </source>
</reference>
<evidence type="ECO:0000313" key="1">
    <source>
        <dbReference type="EMBL" id="EAU90029.2"/>
    </source>
</evidence>
<dbReference type="HOGENOM" id="CLU_1137942_0_0_1"/>
<gene>
    <name evidence="1" type="ORF">CC1G_05945</name>
</gene>
<protein>
    <submittedName>
        <fullName evidence="1">Uncharacterized protein</fullName>
    </submittedName>
</protein>
<evidence type="ECO:0000313" key="2">
    <source>
        <dbReference type="Proteomes" id="UP000001861"/>
    </source>
</evidence>
<dbReference type="AlphaFoldDB" id="A8NAJ4"/>
<dbReference type="KEGG" id="cci:CC1G_05945"/>
<sequence length="244" mass="27428">MVGFLPGSASASNPQVAKQGWPFATRQSKRFKSWSARTTLLVLTINPFNRVKGYYIVRGEPTSFSRVSTPAFWRLTSSLSVAVTLVTRDTPRLRPAHANLPPTLRHSPTPIITDKLIFEADKTLAEVAVIYLLQRQDTCECTCRVGLTFEKLEKQTEAIGYFQSSFHLSISRLIVEFASRKRSFARGRFIGALTVPDTTPRTLGRPVSRIRIRPPTKSVREALKGVVGVRQRLEDDRSTRAVQR</sequence>
<dbReference type="Proteomes" id="UP000001861">
    <property type="component" value="Unassembled WGS sequence"/>
</dbReference>
<dbReference type="VEuPathDB" id="FungiDB:CC1G_05945"/>
<dbReference type="EMBL" id="AACS02000007">
    <property type="protein sequence ID" value="EAU90029.2"/>
    <property type="molecule type" value="Genomic_DNA"/>
</dbReference>
<organism evidence="1 2">
    <name type="scientific">Coprinopsis cinerea (strain Okayama-7 / 130 / ATCC MYA-4618 / FGSC 9003)</name>
    <name type="common">Inky cap fungus</name>
    <name type="synonym">Hormographiella aspergillata</name>
    <dbReference type="NCBI Taxonomy" id="240176"/>
    <lineage>
        <taxon>Eukaryota</taxon>
        <taxon>Fungi</taxon>
        <taxon>Dikarya</taxon>
        <taxon>Basidiomycota</taxon>
        <taxon>Agaricomycotina</taxon>
        <taxon>Agaricomycetes</taxon>
        <taxon>Agaricomycetidae</taxon>
        <taxon>Agaricales</taxon>
        <taxon>Agaricineae</taxon>
        <taxon>Psathyrellaceae</taxon>
        <taxon>Coprinopsis</taxon>
    </lineage>
</organism>
<comment type="caution">
    <text evidence="1">The sequence shown here is derived from an EMBL/GenBank/DDBJ whole genome shotgun (WGS) entry which is preliminary data.</text>
</comment>
<proteinExistence type="predicted"/>
<dbReference type="InParanoid" id="A8NAJ4"/>
<dbReference type="OrthoDB" id="274828at2759"/>
<keyword evidence="2" id="KW-1185">Reference proteome</keyword>
<accession>A8NAJ4</accession>
<name>A8NAJ4_COPC7</name>